<reference evidence="2 3" key="1">
    <citation type="submission" date="2016-07" db="EMBL/GenBank/DDBJ databases">
        <title>Multiple horizontal gene transfer events from other fungi enriched the ability of initially mycotrophic Trichoderma (Ascomycota) to feed on dead plant biomass.</title>
        <authorList>
            <consortium name="DOE Joint Genome Institute"/>
            <person name="Aerts A."/>
            <person name="Atanasova L."/>
            <person name="Chenthamara K."/>
            <person name="Zhang J."/>
            <person name="Grujic M."/>
            <person name="Henrissat B."/>
            <person name="Kuo A."/>
            <person name="Salamov A."/>
            <person name="Lipzen A."/>
            <person name="Labutti K."/>
            <person name="Barry K."/>
            <person name="Miao Y."/>
            <person name="Rahimi M.J."/>
            <person name="Shen Q."/>
            <person name="Grigoriev I.V."/>
            <person name="Kubicek C.P."/>
            <person name="Druzhinina I.S."/>
        </authorList>
    </citation>
    <scope>NUCLEOTIDE SEQUENCE [LARGE SCALE GENOMIC DNA]</scope>
    <source>
        <strain evidence="2 3">CBS 433.97</strain>
    </source>
</reference>
<gene>
    <name evidence="2" type="ORF">M441DRAFT_451686</name>
</gene>
<proteinExistence type="predicted"/>
<organism evidence="2 3">
    <name type="scientific">Trichoderma asperellum (strain ATCC 204424 / CBS 433.97 / NBRC 101777)</name>
    <dbReference type="NCBI Taxonomy" id="1042311"/>
    <lineage>
        <taxon>Eukaryota</taxon>
        <taxon>Fungi</taxon>
        <taxon>Dikarya</taxon>
        <taxon>Ascomycota</taxon>
        <taxon>Pezizomycotina</taxon>
        <taxon>Sordariomycetes</taxon>
        <taxon>Hypocreomycetidae</taxon>
        <taxon>Hypocreales</taxon>
        <taxon>Hypocreaceae</taxon>
        <taxon>Trichoderma</taxon>
    </lineage>
</organism>
<keyword evidence="3" id="KW-1185">Reference proteome</keyword>
<sequence length="81" mass="8709">MGNANNARHSLAFRAVLWLAIDSTGAVRFRSWRTCSGLVLAVSRCEAAESPLRPLTSYRDLSDLLPVAYLGLAALSESKGS</sequence>
<evidence type="ECO:0000256" key="1">
    <source>
        <dbReference type="SAM" id="SignalP"/>
    </source>
</evidence>
<keyword evidence="1" id="KW-0732">Signal</keyword>
<accession>A0A2T3ZL30</accession>
<name>A0A2T3ZL30_TRIA4</name>
<dbReference type="Proteomes" id="UP000240493">
    <property type="component" value="Unassembled WGS sequence"/>
</dbReference>
<feature type="signal peptide" evidence="1">
    <location>
        <begin position="1"/>
        <end position="26"/>
    </location>
</feature>
<evidence type="ECO:0000313" key="3">
    <source>
        <dbReference type="Proteomes" id="UP000240493"/>
    </source>
</evidence>
<feature type="chain" id="PRO_5015420864" evidence="1">
    <location>
        <begin position="27"/>
        <end position="81"/>
    </location>
</feature>
<protein>
    <submittedName>
        <fullName evidence="2">Uncharacterized protein</fullName>
    </submittedName>
</protein>
<dbReference type="AlphaFoldDB" id="A0A2T3ZL30"/>
<evidence type="ECO:0000313" key="2">
    <source>
        <dbReference type="EMBL" id="PTB45492.1"/>
    </source>
</evidence>
<dbReference type="EMBL" id="KZ679257">
    <property type="protein sequence ID" value="PTB45492.1"/>
    <property type="molecule type" value="Genomic_DNA"/>
</dbReference>